<reference evidence="1" key="1">
    <citation type="journal article" date="2014" name="Front. Microbiol.">
        <title>High frequency of phylogenetically diverse reductive dehalogenase-homologous genes in deep subseafloor sedimentary metagenomes.</title>
        <authorList>
            <person name="Kawai M."/>
            <person name="Futagami T."/>
            <person name="Toyoda A."/>
            <person name="Takaki Y."/>
            <person name="Nishi S."/>
            <person name="Hori S."/>
            <person name="Arai W."/>
            <person name="Tsubouchi T."/>
            <person name="Morono Y."/>
            <person name="Uchiyama I."/>
            <person name="Ito T."/>
            <person name="Fujiyama A."/>
            <person name="Inagaki F."/>
            <person name="Takami H."/>
        </authorList>
    </citation>
    <scope>NUCLEOTIDE SEQUENCE</scope>
    <source>
        <strain evidence="1">Expedition CK06-06</strain>
    </source>
</reference>
<protein>
    <submittedName>
        <fullName evidence="1">Uncharacterized protein</fullName>
    </submittedName>
</protein>
<proteinExistence type="predicted"/>
<feature type="non-terminal residue" evidence="1">
    <location>
        <position position="1"/>
    </location>
</feature>
<evidence type="ECO:0000313" key="1">
    <source>
        <dbReference type="EMBL" id="GAI67994.1"/>
    </source>
</evidence>
<comment type="caution">
    <text evidence="1">The sequence shown here is derived from an EMBL/GenBank/DDBJ whole genome shotgun (WGS) entry which is preliminary data.</text>
</comment>
<organism evidence="1">
    <name type="scientific">marine sediment metagenome</name>
    <dbReference type="NCBI Taxonomy" id="412755"/>
    <lineage>
        <taxon>unclassified sequences</taxon>
        <taxon>metagenomes</taxon>
        <taxon>ecological metagenomes</taxon>
    </lineage>
</organism>
<name>X1SJR0_9ZZZZ</name>
<dbReference type="EMBL" id="BARW01000016">
    <property type="protein sequence ID" value="GAI67994.1"/>
    <property type="molecule type" value="Genomic_DNA"/>
</dbReference>
<dbReference type="SUPFAM" id="SSF47598">
    <property type="entry name" value="Ribbon-helix-helix"/>
    <property type="match status" value="1"/>
</dbReference>
<dbReference type="GO" id="GO:0006355">
    <property type="term" value="P:regulation of DNA-templated transcription"/>
    <property type="evidence" value="ECO:0007669"/>
    <property type="project" value="InterPro"/>
</dbReference>
<dbReference type="AlphaFoldDB" id="X1SJR0"/>
<gene>
    <name evidence="1" type="ORF">S12H4_00212</name>
</gene>
<dbReference type="InterPro" id="IPR010985">
    <property type="entry name" value="Ribbon_hlx_hlx"/>
</dbReference>
<accession>X1SJR0</accession>
<sequence>PLRSKSRGVKSPLNTTAPTLLGVGKELHSVNTSGKMLGGSVYTMVKGRSTSVIGVRVPDSLYTRIKALAGKQSLTVNDWAKAALIRAAGLLPDGGLRSHHKGPP</sequence>